<dbReference type="EMBL" id="VSRR010133304">
    <property type="protein sequence ID" value="MPD02833.1"/>
    <property type="molecule type" value="Genomic_DNA"/>
</dbReference>
<protein>
    <submittedName>
        <fullName evidence="2">Uncharacterized protein</fullName>
    </submittedName>
</protein>
<dbReference type="AlphaFoldDB" id="A0A5B7K300"/>
<evidence type="ECO:0000313" key="2">
    <source>
        <dbReference type="EMBL" id="MPD02833.1"/>
    </source>
</evidence>
<gene>
    <name evidence="2" type="ORF">E2C01_098438</name>
</gene>
<sequence length="56" mass="6455">MPAIISLIRKLRPLLSNWESRDVREAERTAVTSRRKNIASLGDLQRQRRQGQRGAV</sequence>
<keyword evidence="3" id="KW-1185">Reference proteome</keyword>
<feature type="region of interest" description="Disordered" evidence="1">
    <location>
        <begin position="37"/>
        <end position="56"/>
    </location>
</feature>
<feature type="compositionally biased region" description="Basic residues" evidence="1">
    <location>
        <begin position="47"/>
        <end position="56"/>
    </location>
</feature>
<dbReference type="Proteomes" id="UP000324222">
    <property type="component" value="Unassembled WGS sequence"/>
</dbReference>
<organism evidence="2 3">
    <name type="scientific">Portunus trituberculatus</name>
    <name type="common">Swimming crab</name>
    <name type="synonym">Neptunus trituberculatus</name>
    <dbReference type="NCBI Taxonomy" id="210409"/>
    <lineage>
        <taxon>Eukaryota</taxon>
        <taxon>Metazoa</taxon>
        <taxon>Ecdysozoa</taxon>
        <taxon>Arthropoda</taxon>
        <taxon>Crustacea</taxon>
        <taxon>Multicrustacea</taxon>
        <taxon>Malacostraca</taxon>
        <taxon>Eumalacostraca</taxon>
        <taxon>Eucarida</taxon>
        <taxon>Decapoda</taxon>
        <taxon>Pleocyemata</taxon>
        <taxon>Brachyura</taxon>
        <taxon>Eubrachyura</taxon>
        <taxon>Portunoidea</taxon>
        <taxon>Portunidae</taxon>
        <taxon>Portuninae</taxon>
        <taxon>Portunus</taxon>
    </lineage>
</organism>
<comment type="caution">
    <text evidence="2">The sequence shown here is derived from an EMBL/GenBank/DDBJ whole genome shotgun (WGS) entry which is preliminary data.</text>
</comment>
<accession>A0A5B7K300</accession>
<evidence type="ECO:0000313" key="3">
    <source>
        <dbReference type="Proteomes" id="UP000324222"/>
    </source>
</evidence>
<proteinExistence type="predicted"/>
<reference evidence="2 3" key="1">
    <citation type="submission" date="2019-05" db="EMBL/GenBank/DDBJ databases">
        <title>Another draft genome of Portunus trituberculatus and its Hox gene families provides insights of decapod evolution.</title>
        <authorList>
            <person name="Jeong J.-H."/>
            <person name="Song I."/>
            <person name="Kim S."/>
            <person name="Choi T."/>
            <person name="Kim D."/>
            <person name="Ryu S."/>
            <person name="Kim W."/>
        </authorList>
    </citation>
    <scope>NUCLEOTIDE SEQUENCE [LARGE SCALE GENOMIC DNA]</scope>
    <source>
        <tissue evidence="2">Muscle</tissue>
    </source>
</reference>
<evidence type="ECO:0000256" key="1">
    <source>
        <dbReference type="SAM" id="MobiDB-lite"/>
    </source>
</evidence>
<name>A0A5B7K300_PORTR</name>